<name>X1N9S9_9ZZZZ</name>
<comment type="caution">
    <text evidence="2">The sequence shown here is derived from an EMBL/GenBank/DDBJ whole genome shotgun (WGS) entry which is preliminary data.</text>
</comment>
<gene>
    <name evidence="2" type="ORF">S06H3_35515</name>
</gene>
<feature type="transmembrane region" description="Helical" evidence="1">
    <location>
        <begin position="48"/>
        <end position="68"/>
    </location>
</feature>
<proteinExistence type="predicted"/>
<dbReference type="AlphaFoldDB" id="X1N9S9"/>
<evidence type="ECO:0000256" key="1">
    <source>
        <dbReference type="SAM" id="Phobius"/>
    </source>
</evidence>
<accession>X1N9S9</accession>
<sequence length="106" mass="11899">ATSFLIIGNYLKNTFFYDYKIPRWGAAFIAFGIPLILFLIGFRQFIGVIGFVGIIYGVIEGILIILIFKKAKTLGDRQPEYSLKVPSALLYFLMIIFILGAASQIL</sequence>
<dbReference type="EMBL" id="BARV01021428">
    <property type="protein sequence ID" value="GAI23585.1"/>
    <property type="molecule type" value="Genomic_DNA"/>
</dbReference>
<keyword evidence="1" id="KW-0812">Transmembrane</keyword>
<protein>
    <submittedName>
        <fullName evidence="2">Uncharacterized protein</fullName>
    </submittedName>
</protein>
<feature type="transmembrane region" description="Helical" evidence="1">
    <location>
        <begin position="88"/>
        <end position="105"/>
    </location>
</feature>
<feature type="transmembrane region" description="Helical" evidence="1">
    <location>
        <begin position="21"/>
        <end position="42"/>
    </location>
</feature>
<evidence type="ECO:0000313" key="2">
    <source>
        <dbReference type="EMBL" id="GAI23585.1"/>
    </source>
</evidence>
<reference evidence="2" key="1">
    <citation type="journal article" date="2014" name="Front. Microbiol.">
        <title>High frequency of phylogenetically diverse reductive dehalogenase-homologous genes in deep subseafloor sedimentary metagenomes.</title>
        <authorList>
            <person name="Kawai M."/>
            <person name="Futagami T."/>
            <person name="Toyoda A."/>
            <person name="Takaki Y."/>
            <person name="Nishi S."/>
            <person name="Hori S."/>
            <person name="Arai W."/>
            <person name="Tsubouchi T."/>
            <person name="Morono Y."/>
            <person name="Uchiyama I."/>
            <person name="Ito T."/>
            <person name="Fujiyama A."/>
            <person name="Inagaki F."/>
            <person name="Takami H."/>
        </authorList>
    </citation>
    <scope>NUCLEOTIDE SEQUENCE</scope>
    <source>
        <strain evidence="2">Expedition CK06-06</strain>
    </source>
</reference>
<keyword evidence="1" id="KW-1133">Transmembrane helix</keyword>
<feature type="non-terminal residue" evidence="2">
    <location>
        <position position="1"/>
    </location>
</feature>
<keyword evidence="1" id="KW-0472">Membrane</keyword>
<organism evidence="2">
    <name type="scientific">marine sediment metagenome</name>
    <dbReference type="NCBI Taxonomy" id="412755"/>
    <lineage>
        <taxon>unclassified sequences</taxon>
        <taxon>metagenomes</taxon>
        <taxon>ecological metagenomes</taxon>
    </lineage>
</organism>